<organism evidence="1 2">
    <name type="scientific">Evansella vedderi</name>
    <dbReference type="NCBI Taxonomy" id="38282"/>
    <lineage>
        <taxon>Bacteria</taxon>
        <taxon>Bacillati</taxon>
        <taxon>Bacillota</taxon>
        <taxon>Bacilli</taxon>
        <taxon>Bacillales</taxon>
        <taxon>Bacillaceae</taxon>
        <taxon>Evansella</taxon>
    </lineage>
</organism>
<accession>A0ABT9ZZG7</accession>
<comment type="caution">
    <text evidence="1">The sequence shown here is derived from an EMBL/GenBank/DDBJ whole genome shotgun (WGS) entry which is preliminary data.</text>
</comment>
<dbReference type="Proteomes" id="UP001230005">
    <property type="component" value="Unassembled WGS sequence"/>
</dbReference>
<dbReference type="EMBL" id="JAUSUG010000018">
    <property type="protein sequence ID" value="MDQ0256636.1"/>
    <property type="molecule type" value="Genomic_DNA"/>
</dbReference>
<dbReference type="NCBIfam" id="NF002805">
    <property type="entry name" value="PRK02947.1"/>
    <property type="match status" value="1"/>
</dbReference>
<dbReference type="Gene3D" id="3.40.50.10490">
    <property type="entry name" value="Glucose-6-phosphate isomerase like protein, domain 1"/>
    <property type="match status" value="1"/>
</dbReference>
<sequence>MLLGSCNLGKRQLQYAKEKGAFVIGITSLEYSRSQPSRHKSGKHLYSSVDIVINNFSVKGDAVLSYEKVKEPFAPTSTVIGATILNSIFAESIKLMTDQEFDPPVFLSGNMEGSDRHNEALIEKYHKRIPLLSLNAE</sequence>
<keyword evidence="2" id="KW-1185">Reference proteome</keyword>
<name>A0ABT9ZZG7_9BACI</name>
<proteinExistence type="predicted"/>
<reference evidence="1 2" key="1">
    <citation type="submission" date="2023-07" db="EMBL/GenBank/DDBJ databases">
        <title>Genomic Encyclopedia of Type Strains, Phase IV (KMG-IV): sequencing the most valuable type-strain genomes for metagenomic binning, comparative biology and taxonomic classification.</title>
        <authorList>
            <person name="Goeker M."/>
        </authorList>
    </citation>
    <scope>NUCLEOTIDE SEQUENCE [LARGE SCALE GENOMIC DNA]</scope>
    <source>
        <strain evidence="1 2">DSM 9768</strain>
    </source>
</reference>
<protein>
    <submittedName>
        <fullName evidence="1">Phosphosugar-binding protein</fullName>
    </submittedName>
</protein>
<evidence type="ECO:0000313" key="2">
    <source>
        <dbReference type="Proteomes" id="UP001230005"/>
    </source>
</evidence>
<evidence type="ECO:0000313" key="1">
    <source>
        <dbReference type="EMBL" id="MDQ0256636.1"/>
    </source>
</evidence>
<gene>
    <name evidence="1" type="ORF">J2S74_004058</name>
</gene>